<dbReference type="GO" id="GO:0006438">
    <property type="term" value="P:valyl-tRNA aminoacylation"/>
    <property type="evidence" value="ECO:0007669"/>
    <property type="project" value="UniProtKB-UniRule"/>
</dbReference>
<dbReference type="GO" id="GO:0004832">
    <property type="term" value="F:valine-tRNA ligase activity"/>
    <property type="evidence" value="ECO:0007669"/>
    <property type="project" value="UniProtKB-UniRule"/>
</dbReference>
<dbReference type="NCBIfam" id="TIGR00422">
    <property type="entry name" value="valS"/>
    <property type="match status" value="1"/>
</dbReference>
<dbReference type="Proteomes" id="UP000176603">
    <property type="component" value="Unassembled WGS sequence"/>
</dbReference>
<evidence type="ECO:0000256" key="1">
    <source>
        <dbReference type="ARBA" id="ARBA00022490"/>
    </source>
</evidence>
<dbReference type="STRING" id="1802399.A3E39_00735"/>
<keyword evidence="1 8" id="KW-0963">Cytoplasm</keyword>
<dbReference type="Gene3D" id="1.10.287.380">
    <property type="entry name" value="Valyl-tRNA synthetase, C-terminal domain"/>
    <property type="match status" value="1"/>
</dbReference>
<dbReference type="InterPro" id="IPR002300">
    <property type="entry name" value="aa-tRNA-synth_Ia"/>
</dbReference>
<dbReference type="NCBIfam" id="NF004349">
    <property type="entry name" value="PRK05729.1"/>
    <property type="match status" value="1"/>
</dbReference>
<dbReference type="Gene3D" id="3.40.50.620">
    <property type="entry name" value="HUPs"/>
    <property type="match status" value="2"/>
</dbReference>
<dbReference type="EC" id="6.1.1.9" evidence="8"/>
<protein>
    <recommendedName>
        <fullName evidence="8">Valine--tRNA ligase</fullName>
        <ecNumber evidence="8">6.1.1.9</ecNumber>
    </recommendedName>
    <alternativeName>
        <fullName evidence="8">Valyl-tRNA synthetase</fullName>
        <shortName evidence="8">ValRS</shortName>
    </alternativeName>
</protein>
<dbReference type="PROSITE" id="PS00178">
    <property type="entry name" value="AA_TRNA_LIGASE_I"/>
    <property type="match status" value="1"/>
</dbReference>
<evidence type="ECO:0000256" key="6">
    <source>
        <dbReference type="ARBA" id="ARBA00023146"/>
    </source>
</evidence>
<accession>A0A1F7UPG1</accession>
<dbReference type="PANTHER" id="PTHR11946:SF93">
    <property type="entry name" value="VALINE--TRNA LIGASE, CHLOROPLASTIC_MITOCHONDRIAL 2"/>
    <property type="match status" value="1"/>
</dbReference>
<evidence type="ECO:0000259" key="12">
    <source>
        <dbReference type="Pfam" id="PF10458"/>
    </source>
</evidence>
<comment type="caution">
    <text evidence="13">The sequence shown here is derived from an EMBL/GenBank/DDBJ whole genome shotgun (WGS) entry which is preliminary data.</text>
</comment>
<feature type="domain" description="Methionyl/Valyl/Leucyl/Isoleucyl-tRNA synthetase anticodon-binding" evidence="11">
    <location>
        <begin position="642"/>
        <end position="777"/>
    </location>
</feature>
<evidence type="ECO:0000256" key="8">
    <source>
        <dbReference type="HAMAP-Rule" id="MF_02004"/>
    </source>
</evidence>
<organism evidence="13 14">
    <name type="scientific">Candidatus Uhrbacteria bacterium RIFCSPHIGHO2_12_FULL_60_25</name>
    <dbReference type="NCBI Taxonomy" id="1802399"/>
    <lineage>
        <taxon>Bacteria</taxon>
        <taxon>Candidatus Uhriibacteriota</taxon>
    </lineage>
</organism>
<dbReference type="InterPro" id="IPR014729">
    <property type="entry name" value="Rossmann-like_a/b/a_fold"/>
</dbReference>
<dbReference type="SUPFAM" id="SSF47323">
    <property type="entry name" value="Anticodon-binding domain of a subclass of class I aminoacyl-tRNA synthetases"/>
    <property type="match status" value="1"/>
</dbReference>
<dbReference type="Pfam" id="PF00133">
    <property type="entry name" value="tRNA-synt_1"/>
    <property type="match status" value="1"/>
</dbReference>
<comment type="subunit">
    <text evidence="8">Monomer.</text>
</comment>
<reference evidence="13 14" key="1">
    <citation type="journal article" date="2016" name="Nat. Commun.">
        <title>Thousands of microbial genomes shed light on interconnected biogeochemical processes in an aquifer system.</title>
        <authorList>
            <person name="Anantharaman K."/>
            <person name="Brown C.T."/>
            <person name="Hug L.A."/>
            <person name="Sharon I."/>
            <person name="Castelle C.J."/>
            <person name="Probst A.J."/>
            <person name="Thomas B.C."/>
            <person name="Singh A."/>
            <person name="Wilkins M.J."/>
            <person name="Karaoz U."/>
            <person name="Brodie E.L."/>
            <person name="Williams K.H."/>
            <person name="Hubbard S.S."/>
            <person name="Banfield J.F."/>
        </authorList>
    </citation>
    <scope>NUCLEOTIDE SEQUENCE [LARGE SCALE GENOMIC DNA]</scope>
</reference>
<keyword evidence="4 8" id="KW-0067">ATP-binding</keyword>
<proteinExistence type="inferred from homology"/>
<evidence type="ECO:0000256" key="3">
    <source>
        <dbReference type="ARBA" id="ARBA00022741"/>
    </source>
</evidence>
<dbReference type="SUPFAM" id="SSF46589">
    <property type="entry name" value="tRNA-binding arm"/>
    <property type="match status" value="1"/>
</dbReference>
<evidence type="ECO:0000313" key="13">
    <source>
        <dbReference type="EMBL" id="OGL79634.1"/>
    </source>
</evidence>
<comment type="caution">
    <text evidence="8">Lacks conserved residue(s) required for the propagation of feature annotation.</text>
</comment>
<dbReference type="InterPro" id="IPR033705">
    <property type="entry name" value="Anticodon_Ia_Val"/>
</dbReference>
<evidence type="ECO:0000256" key="5">
    <source>
        <dbReference type="ARBA" id="ARBA00022917"/>
    </source>
</evidence>
<dbReference type="HAMAP" id="MF_02004">
    <property type="entry name" value="Val_tRNA_synth_type1"/>
    <property type="match status" value="1"/>
</dbReference>
<feature type="coiled-coil region" evidence="8">
    <location>
        <begin position="838"/>
        <end position="893"/>
    </location>
</feature>
<evidence type="ECO:0000256" key="9">
    <source>
        <dbReference type="SAM" id="MobiDB-lite"/>
    </source>
</evidence>
<dbReference type="CDD" id="cd00817">
    <property type="entry name" value="ValRS_core"/>
    <property type="match status" value="1"/>
</dbReference>
<evidence type="ECO:0000256" key="2">
    <source>
        <dbReference type="ARBA" id="ARBA00022598"/>
    </source>
</evidence>
<dbReference type="PANTHER" id="PTHR11946">
    <property type="entry name" value="VALYL-TRNA SYNTHETASES"/>
    <property type="match status" value="1"/>
</dbReference>
<gene>
    <name evidence="8" type="primary">valS</name>
    <name evidence="13" type="ORF">A3E39_00735</name>
</gene>
<dbReference type="InterPro" id="IPR001412">
    <property type="entry name" value="aa-tRNA-synth_I_CS"/>
</dbReference>
<dbReference type="SUPFAM" id="SSF50677">
    <property type="entry name" value="ValRS/IleRS/LeuRS editing domain"/>
    <property type="match status" value="1"/>
</dbReference>
<keyword evidence="2 8" id="KW-0436">Ligase</keyword>
<feature type="compositionally biased region" description="Low complexity" evidence="9">
    <location>
        <begin position="453"/>
        <end position="462"/>
    </location>
</feature>
<comment type="domain">
    <text evidence="8">The C-terminal coiled-coil domain is crucial for aminoacylation activity.</text>
</comment>
<evidence type="ECO:0000256" key="4">
    <source>
        <dbReference type="ARBA" id="ARBA00022840"/>
    </source>
</evidence>
<keyword evidence="3 8" id="KW-0547">Nucleotide-binding</keyword>
<dbReference type="GO" id="GO:0005829">
    <property type="term" value="C:cytosol"/>
    <property type="evidence" value="ECO:0007669"/>
    <property type="project" value="TreeGrafter"/>
</dbReference>
<comment type="similarity">
    <text evidence="8">Belongs to the class-I aminoacyl-tRNA synthetase family. ValS type 1 subfamily.</text>
</comment>
<dbReference type="InterPro" id="IPR009008">
    <property type="entry name" value="Val/Leu/Ile-tRNA-synth_edit"/>
</dbReference>
<dbReference type="EMBL" id="MGEH01000004">
    <property type="protein sequence ID" value="OGL79634.1"/>
    <property type="molecule type" value="Genomic_DNA"/>
</dbReference>
<name>A0A1F7UPG1_9BACT</name>
<evidence type="ECO:0000256" key="7">
    <source>
        <dbReference type="ARBA" id="ARBA00047552"/>
    </source>
</evidence>
<feature type="domain" description="Valyl-tRNA synthetase tRNA-binding arm" evidence="12">
    <location>
        <begin position="833"/>
        <end position="898"/>
    </location>
</feature>
<comment type="function">
    <text evidence="8">Catalyzes the attachment of valine to tRNA(Val). As ValRS can inadvertently accommodate and process structurally similar amino acids such as threonine, to avoid such errors, it has a 'posttransfer' editing activity that hydrolyzes mischarged Thr-tRNA(Val) in a tRNA-dependent manner.</text>
</comment>
<keyword evidence="8" id="KW-0175">Coiled coil</keyword>
<feature type="binding site" evidence="8">
    <location>
        <position position="565"/>
    </location>
    <ligand>
        <name>ATP</name>
        <dbReference type="ChEBI" id="CHEBI:30616"/>
    </ligand>
</feature>
<dbReference type="Pfam" id="PF10458">
    <property type="entry name" value="Val_tRNA-synt_C"/>
    <property type="match status" value="1"/>
</dbReference>
<comment type="subcellular location">
    <subcellularLocation>
        <location evidence="8">Cytoplasm</location>
    </subcellularLocation>
</comment>
<keyword evidence="6 8" id="KW-0030">Aminoacyl-tRNA synthetase</keyword>
<evidence type="ECO:0000313" key="14">
    <source>
        <dbReference type="Proteomes" id="UP000176603"/>
    </source>
</evidence>
<dbReference type="GO" id="GO:0005524">
    <property type="term" value="F:ATP binding"/>
    <property type="evidence" value="ECO:0007669"/>
    <property type="project" value="UniProtKB-UniRule"/>
</dbReference>
<dbReference type="InterPro" id="IPR010978">
    <property type="entry name" value="tRNA-bd_arm"/>
</dbReference>
<dbReference type="CDD" id="cd07962">
    <property type="entry name" value="Anticodon_Ia_Val"/>
    <property type="match status" value="1"/>
</dbReference>
<keyword evidence="5 8" id="KW-0648">Protein biosynthesis</keyword>
<comment type="catalytic activity">
    <reaction evidence="7 8">
        <text>tRNA(Val) + L-valine + ATP = L-valyl-tRNA(Val) + AMP + diphosphate</text>
        <dbReference type="Rhea" id="RHEA:10704"/>
        <dbReference type="Rhea" id="RHEA-COMP:9672"/>
        <dbReference type="Rhea" id="RHEA-COMP:9708"/>
        <dbReference type="ChEBI" id="CHEBI:30616"/>
        <dbReference type="ChEBI" id="CHEBI:33019"/>
        <dbReference type="ChEBI" id="CHEBI:57762"/>
        <dbReference type="ChEBI" id="CHEBI:78442"/>
        <dbReference type="ChEBI" id="CHEBI:78537"/>
        <dbReference type="ChEBI" id="CHEBI:456215"/>
        <dbReference type="EC" id="6.1.1.9"/>
    </reaction>
</comment>
<dbReference type="InterPro" id="IPR013155">
    <property type="entry name" value="M/V/L/I-tRNA-synth_anticd-bd"/>
</dbReference>
<feature type="domain" description="Aminoacyl-tRNA synthetase class Ia" evidence="10">
    <location>
        <begin position="20"/>
        <end position="602"/>
    </location>
</feature>
<dbReference type="InterPro" id="IPR019499">
    <property type="entry name" value="Val-tRNA_synth_tRNA-bd"/>
</dbReference>
<dbReference type="Gene3D" id="1.10.730.10">
    <property type="entry name" value="Isoleucyl-tRNA Synthetase, Domain 1"/>
    <property type="match status" value="1"/>
</dbReference>
<dbReference type="InterPro" id="IPR009080">
    <property type="entry name" value="tRNAsynth_Ia_anticodon-bd"/>
</dbReference>
<dbReference type="GO" id="GO:0002161">
    <property type="term" value="F:aminoacyl-tRNA deacylase activity"/>
    <property type="evidence" value="ECO:0007669"/>
    <property type="project" value="InterPro"/>
</dbReference>
<dbReference type="InterPro" id="IPR037118">
    <property type="entry name" value="Val-tRNA_synth_C_sf"/>
</dbReference>
<feature type="short sequence motif" description="'KMSKS' region" evidence="8">
    <location>
        <begin position="562"/>
        <end position="566"/>
    </location>
</feature>
<sequence>MSRFQDLPKAYDASSVEDAIYASWEMSNAFNPDKLPGTRPDPYCIVMPPPNRTGTLHVGHAVMLAIEDLMIRFQRMRGKKALWIPGTDHAAIATQVKVEQLLREQGMKDPKKELGREKFLEKVISFAEESAATIRNQVRKMGSSCDWTREKYTLDAERNRAVVEMFRRMHEDGLIERGDRIVNWDPQSKTVVSDDEIVWIDEKAPFYTFKYGPFEIGTSRPETKFGDKYVVMHPEDPRYASFEQGQKIELEWINGPITATVVKDSVIDREFGTGVMTITPWHDNVDYELAERHALDREQIIDLEGRLLPIAGEFAGLPILEARKKVVEKLKQKGLLVNVDENYAHRIATSQRGGGLIEPQILRQWFVRVTKPFALRQDTLGKWKKGDQVTLKELMRHAVESGQTKIVPERFTKIYYHWIDNLRDWCISRQIWFGHRIPVWYREPGTGNGEPGTGNREPGTGNEEPEIRVSDVSPGAGWDQDPDTLDTWFSSGLWTFSTLGWPDEKEWNKNRAYHPTAVLETGYDILFFWIARMVLMSAYALGEVPFRDAYLHGLIRDEQGRKMSKSLGNVIDPLDVIPKYGTDAVRLSLVMGTTPGQDVRLSEAKIEGFRNFTNKLWNISRFILMQIGEPGTGNREPKTLADRWILSRLDEVAASVTSKIEKYEFSSAGEELRDYTWGYLADWYLEIAKVEKGKDAILAHLLRHVLILWHPFMPFVTEHIWKTAGFDGQLIVASWSQVRAQHAAPVQEFEVLRQLVTDMRRLRADQGVEAAKQVEIALVASSDVKKLVEENMEVVKHLARAASVAFVGAVAFGWATTVSGSATIGLNVAGSVDIVKEKDKAQKEIDATRKYVESLNVQLANGEFTSKAPASVISGMKLKLSEAEMKLKTLEEKVKRLG</sequence>
<evidence type="ECO:0000259" key="10">
    <source>
        <dbReference type="Pfam" id="PF00133"/>
    </source>
</evidence>
<evidence type="ECO:0000259" key="11">
    <source>
        <dbReference type="Pfam" id="PF08264"/>
    </source>
</evidence>
<dbReference type="SUPFAM" id="SSF52374">
    <property type="entry name" value="Nucleotidylyl transferase"/>
    <property type="match status" value="1"/>
</dbReference>
<dbReference type="Pfam" id="PF08264">
    <property type="entry name" value="Anticodon_1"/>
    <property type="match status" value="1"/>
</dbReference>
<comment type="domain">
    <text evidence="8">ValRS has two distinct active sites: one for aminoacylation and one for editing. The misactivated threonine is translocated from the active site to the editing site.</text>
</comment>
<dbReference type="AlphaFoldDB" id="A0A1F7UPG1"/>
<feature type="region of interest" description="Disordered" evidence="9">
    <location>
        <begin position="444"/>
        <end position="477"/>
    </location>
</feature>
<dbReference type="PRINTS" id="PR00986">
    <property type="entry name" value="TRNASYNTHVAL"/>
</dbReference>
<dbReference type="InterPro" id="IPR002303">
    <property type="entry name" value="Valyl-tRNA_ligase"/>
</dbReference>